<proteinExistence type="inferred from homology"/>
<dbReference type="NCBIfam" id="TIGR00012">
    <property type="entry name" value="L29"/>
    <property type="match status" value="1"/>
</dbReference>
<dbReference type="InterPro" id="IPR001854">
    <property type="entry name" value="Ribosomal_uL29"/>
</dbReference>
<evidence type="ECO:0000256" key="3">
    <source>
        <dbReference type="ARBA" id="ARBA00023274"/>
    </source>
</evidence>
<organism evidence="6">
    <name type="scientific">Cryptopleura ramosa</name>
    <dbReference type="NCBI Taxonomy" id="131094"/>
    <lineage>
        <taxon>Eukaryota</taxon>
        <taxon>Rhodophyta</taxon>
        <taxon>Florideophyceae</taxon>
        <taxon>Rhodymeniophycidae</taxon>
        <taxon>Ceramiales</taxon>
        <taxon>Delesseriaceae</taxon>
        <taxon>Cryptopleura</taxon>
    </lineage>
</organism>
<geneLocation type="plastid" evidence="6"/>
<evidence type="ECO:0000256" key="5">
    <source>
        <dbReference type="ARBA" id="ARBA00042960"/>
    </source>
</evidence>
<dbReference type="EMBL" id="MK814638">
    <property type="protein sequence ID" value="QCI05727.1"/>
    <property type="molecule type" value="Genomic_DNA"/>
</dbReference>
<keyword evidence="3" id="KW-0687">Ribonucleoprotein</keyword>
<reference evidence="6" key="2">
    <citation type="submission" date="2019-04" db="EMBL/GenBank/DDBJ databases">
        <authorList>
            <person name="Pasella M."/>
        </authorList>
    </citation>
    <scope>NUCLEOTIDE SEQUENCE</scope>
    <source>
        <strain evidence="6">PD2928_6</strain>
    </source>
</reference>
<dbReference type="GO" id="GO:0022625">
    <property type="term" value="C:cytosolic large ribosomal subunit"/>
    <property type="evidence" value="ECO:0007669"/>
    <property type="project" value="TreeGrafter"/>
</dbReference>
<dbReference type="AlphaFoldDB" id="A0A4D6WPZ9"/>
<keyword evidence="6" id="KW-0934">Plastid</keyword>
<dbReference type="GO" id="GO:0003735">
    <property type="term" value="F:structural constituent of ribosome"/>
    <property type="evidence" value="ECO:0007669"/>
    <property type="project" value="InterPro"/>
</dbReference>
<dbReference type="InterPro" id="IPR050063">
    <property type="entry name" value="Ribosomal_protein_uL29"/>
</dbReference>
<dbReference type="InterPro" id="IPR036049">
    <property type="entry name" value="Ribosomal_uL29_sf"/>
</dbReference>
<dbReference type="PANTHER" id="PTHR10916:SF0">
    <property type="entry name" value="LARGE RIBOSOMAL SUBUNIT PROTEIN UL29C"/>
    <property type="match status" value="1"/>
</dbReference>
<dbReference type="Gene3D" id="1.10.287.310">
    <property type="match status" value="1"/>
</dbReference>
<evidence type="ECO:0000256" key="2">
    <source>
        <dbReference type="ARBA" id="ARBA00022980"/>
    </source>
</evidence>
<name>A0A4D6WPZ9_9FLOR</name>
<evidence type="ECO:0000256" key="4">
    <source>
        <dbReference type="ARBA" id="ARBA00040028"/>
    </source>
</evidence>
<dbReference type="Pfam" id="PF00831">
    <property type="entry name" value="Ribosomal_L29"/>
    <property type="match status" value="1"/>
</dbReference>
<dbReference type="PANTHER" id="PTHR10916">
    <property type="entry name" value="60S RIBOSOMAL PROTEIN L35/50S RIBOSOMAL PROTEIN L29"/>
    <property type="match status" value="1"/>
</dbReference>
<gene>
    <name evidence="6" type="primary">rpl29</name>
</gene>
<sequence length="67" mass="7928">MAFNTKIDFSNLTIEEIDKKIITLKKELFMLKIQKSTKQTIKSHLLKIKKNQIAQMLTIKTVYMNQK</sequence>
<dbReference type="SUPFAM" id="SSF46561">
    <property type="entry name" value="Ribosomal protein L29 (L29p)"/>
    <property type="match status" value="1"/>
</dbReference>
<accession>A0A4D6WPZ9</accession>
<reference evidence="6" key="1">
    <citation type="journal article" date="2019" name="Mol. Phylogenet. Evol.">
        <title>Morphological evolution and classification of the red algal order Ceramiales inferred using plastid phylogenomics.</title>
        <authorList>
            <person name="Diaz-Tapia P."/>
            <person name="Pasella M.M."/>
            <person name="Verbruggen H."/>
            <person name="Maggs C.A."/>
        </authorList>
    </citation>
    <scope>NUCLEOTIDE SEQUENCE</scope>
    <source>
        <strain evidence="6">PD2928_6</strain>
    </source>
</reference>
<evidence type="ECO:0000256" key="1">
    <source>
        <dbReference type="ARBA" id="ARBA00009254"/>
    </source>
</evidence>
<dbReference type="GO" id="GO:0006412">
    <property type="term" value="P:translation"/>
    <property type="evidence" value="ECO:0007669"/>
    <property type="project" value="InterPro"/>
</dbReference>
<keyword evidence="2 6" id="KW-0689">Ribosomal protein</keyword>
<dbReference type="HAMAP" id="MF_00374">
    <property type="entry name" value="Ribosomal_uL29"/>
    <property type="match status" value="1"/>
</dbReference>
<evidence type="ECO:0000313" key="6">
    <source>
        <dbReference type="EMBL" id="QCI05727.1"/>
    </source>
</evidence>
<protein>
    <recommendedName>
        <fullName evidence="4">Large ribosomal subunit protein uL29c</fullName>
    </recommendedName>
    <alternativeName>
        <fullName evidence="5">50S ribosomal protein L29, chloroplastic</fullName>
    </alternativeName>
</protein>
<comment type="similarity">
    <text evidence="1">Belongs to the universal ribosomal protein uL29 family.</text>
</comment>